<sequence length="280" mass="29817">MPPTTTEFVALPHGAVRVVEAGSGPVVVYLHGVGDQGELLPALASLAADHRVLRPDHPGFVESDDAAVNSVRELASLQLAVLDRLVVQEFDLIGCSLGGWVAVELALLAGDRVRSLTLIDAAGLAGDGSAPDIFATDPATMLRLTVHDEQRREAARTAPPDAVVSRRLQRSRETARRIAADPYMHDPSLPDRARVISVPVQVFWGAQDGVIPVSYATAWSAVFPTADVQIIDRAGHLPHVERPEEFLSRSFLDGRSPVSLPDGRSPVSTDSSVLTQSGPA</sequence>
<dbReference type="InterPro" id="IPR050266">
    <property type="entry name" value="AB_hydrolase_sf"/>
</dbReference>
<dbReference type="Pfam" id="PF12697">
    <property type="entry name" value="Abhydrolase_6"/>
    <property type="match status" value="1"/>
</dbReference>
<dbReference type="PANTHER" id="PTHR43798">
    <property type="entry name" value="MONOACYLGLYCEROL LIPASE"/>
    <property type="match status" value="1"/>
</dbReference>
<dbReference type="Gene3D" id="3.40.50.1820">
    <property type="entry name" value="alpha/beta hydrolase"/>
    <property type="match status" value="1"/>
</dbReference>
<name>A0A938YHX9_9ACTN</name>
<reference evidence="4" key="1">
    <citation type="submission" date="2021-01" db="EMBL/GenBank/DDBJ databases">
        <title>YIM 132084 draft genome.</title>
        <authorList>
            <person name="An D."/>
        </authorList>
    </citation>
    <scope>NUCLEOTIDE SEQUENCE</scope>
    <source>
        <strain evidence="4">YIM 132084</strain>
    </source>
</reference>
<organism evidence="4 5">
    <name type="scientific">Nakamurella leprariae</name>
    <dbReference type="NCBI Taxonomy" id="2803911"/>
    <lineage>
        <taxon>Bacteria</taxon>
        <taxon>Bacillati</taxon>
        <taxon>Actinomycetota</taxon>
        <taxon>Actinomycetes</taxon>
        <taxon>Nakamurellales</taxon>
        <taxon>Nakamurellaceae</taxon>
        <taxon>Nakamurella</taxon>
    </lineage>
</organism>
<evidence type="ECO:0000259" key="3">
    <source>
        <dbReference type="Pfam" id="PF12697"/>
    </source>
</evidence>
<accession>A0A938YHX9</accession>
<dbReference type="EMBL" id="JAERWK010000016">
    <property type="protein sequence ID" value="MBM9468125.1"/>
    <property type="molecule type" value="Genomic_DNA"/>
</dbReference>
<dbReference type="RefSeq" id="WP_205261079.1">
    <property type="nucleotide sequence ID" value="NZ_JAERWK010000016.1"/>
</dbReference>
<gene>
    <name evidence="4" type="ORF">JL106_12635</name>
</gene>
<dbReference type="SUPFAM" id="SSF53474">
    <property type="entry name" value="alpha/beta-Hydrolases"/>
    <property type="match status" value="1"/>
</dbReference>
<feature type="compositionally biased region" description="Polar residues" evidence="2">
    <location>
        <begin position="266"/>
        <end position="280"/>
    </location>
</feature>
<evidence type="ECO:0000256" key="1">
    <source>
        <dbReference type="ARBA" id="ARBA00022801"/>
    </source>
</evidence>
<keyword evidence="5" id="KW-1185">Reference proteome</keyword>
<dbReference type="GO" id="GO:0016020">
    <property type="term" value="C:membrane"/>
    <property type="evidence" value="ECO:0007669"/>
    <property type="project" value="TreeGrafter"/>
</dbReference>
<dbReference type="InterPro" id="IPR000073">
    <property type="entry name" value="AB_hydrolase_1"/>
</dbReference>
<protein>
    <submittedName>
        <fullName evidence="4">Alpha/beta fold hydrolase</fullName>
    </submittedName>
</protein>
<comment type="caution">
    <text evidence="4">The sequence shown here is derived from an EMBL/GenBank/DDBJ whole genome shotgun (WGS) entry which is preliminary data.</text>
</comment>
<feature type="domain" description="AB hydrolase-1" evidence="3">
    <location>
        <begin position="27"/>
        <end position="247"/>
    </location>
</feature>
<feature type="region of interest" description="Disordered" evidence="2">
    <location>
        <begin position="254"/>
        <end position="280"/>
    </location>
</feature>
<dbReference type="PANTHER" id="PTHR43798:SF31">
    <property type="entry name" value="AB HYDROLASE SUPERFAMILY PROTEIN YCLE"/>
    <property type="match status" value="1"/>
</dbReference>
<evidence type="ECO:0000313" key="5">
    <source>
        <dbReference type="Proteomes" id="UP000663792"/>
    </source>
</evidence>
<proteinExistence type="predicted"/>
<keyword evidence="1 4" id="KW-0378">Hydrolase</keyword>
<dbReference type="GO" id="GO:0016787">
    <property type="term" value="F:hydrolase activity"/>
    <property type="evidence" value="ECO:0007669"/>
    <property type="project" value="UniProtKB-KW"/>
</dbReference>
<dbReference type="AlphaFoldDB" id="A0A938YHX9"/>
<dbReference type="Proteomes" id="UP000663792">
    <property type="component" value="Unassembled WGS sequence"/>
</dbReference>
<evidence type="ECO:0000256" key="2">
    <source>
        <dbReference type="SAM" id="MobiDB-lite"/>
    </source>
</evidence>
<dbReference type="InterPro" id="IPR029058">
    <property type="entry name" value="AB_hydrolase_fold"/>
</dbReference>
<dbReference type="PRINTS" id="PR00111">
    <property type="entry name" value="ABHYDROLASE"/>
</dbReference>
<evidence type="ECO:0000313" key="4">
    <source>
        <dbReference type="EMBL" id="MBM9468125.1"/>
    </source>
</evidence>